<dbReference type="EMBL" id="CAUYUJ010020338">
    <property type="protein sequence ID" value="CAK0897493.1"/>
    <property type="molecule type" value="Genomic_DNA"/>
</dbReference>
<keyword evidence="3" id="KW-1185">Reference proteome</keyword>
<sequence length="112" mass="12296">MFFLIGANVPVLFFERTMTIIKETFAGGSDSLFLIPVLWVVFACTIPVVDSLRKHDPDIQDLPREIPMRTVSDTGNADTSIESRDRALSESSSASANTARRRGSVDDSSFIA</sequence>
<name>A0ABN9XD24_9DINO</name>
<reference evidence="2" key="1">
    <citation type="submission" date="2023-10" db="EMBL/GenBank/DDBJ databases">
        <authorList>
            <person name="Chen Y."/>
            <person name="Shah S."/>
            <person name="Dougan E. K."/>
            <person name="Thang M."/>
            <person name="Chan C."/>
        </authorList>
    </citation>
    <scope>NUCLEOTIDE SEQUENCE [LARGE SCALE GENOMIC DNA]</scope>
</reference>
<gene>
    <name evidence="2" type="ORF">PCOR1329_LOCUS75653</name>
</gene>
<evidence type="ECO:0000313" key="2">
    <source>
        <dbReference type="EMBL" id="CAK0897493.1"/>
    </source>
</evidence>
<feature type="region of interest" description="Disordered" evidence="1">
    <location>
        <begin position="63"/>
        <end position="112"/>
    </location>
</feature>
<feature type="compositionally biased region" description="Polar residues" evidence="1">
    <location>
        <begin position="71"/>
        <end position="80"/>
    </location>
</feature>
<evidence type="ECO:0000313" key="3">
    <source>
        <dbReference type="Proteomes" id="UP001189429"/>
    </source>
</evidence>
<accession>A0ABN9XD24</accession>
<evidence type="ECO:0000256" key="1">
    <source>
        <dbReference type="SAM" id="MobiDB-lite"/>
    </source>
</evidence>
<dbReference type="Proteomes" id="UP001189429">
    <property type="component" value="Unassembled WGS sequence"/>
</dbReference>
<organism evidence="2 3">
    <name type="scientific">Prorocentrum cordatum</name>
    <dbReference type="NCBI Taxonomy" id="2364126"/>
    <lineage>
        <taxon>Eukaryota</taxon>
        <taxon>Sar</taxon>
        <taxon>Alveolata</taxon>
        <taxon>Dinophyceae</taxon>
        <taxon>Prorocentrales</taxon>
        <taxon>Prorocentraceae</taxon>
        <taxon>Prorocentrum</taxon>
    </lineage>
</organism>
<feature type="compositionally biased region" description="Low complexity" evidence="1">
    <location>
        <begin position="89"/>
        <end position="98"/>
    </location>
</feature>
<proteinExistence type="predicted"/>
<comment type="caution">
    <text evidence="2">The sequence shown here is derived from an EMBL/GenBank/DDBJ whole genome shotgun (WGS) entry which is preliminary data.</text>
</comment>
<protein>
    <submittedName>
        <fullName evidence="2">Uncharacterized protein</fullName>
    </submittedName>
</protein>